<evidence type="ECO:0000256" key="3">
    <source>
        <dbReference type="SAM" id="Phobius"/>
    </source>
</evidence>
<feature type="compositionally biased region" description="Basic and acidic residues" evidence="2">
    <location>
        <begin position="160"/>
        <end position="169"/>
    </location>
</feature>
<sequence>MSSTTTSAAPSATTTAAPKGSGPGSSPLLFFVALGFGVVFTNLWIIVGVKYCFRYNQRNRALRQNGEGEPIDLTNMPRQHRRRREKKLMSMDDVNERFPLIKYKAWRASREKEGLPSAGGITSPSSRANSVNGVEGVIADAKETRKSTENPRSDTAASQNRDDASKHDSVQVTSPNAATGVSYKDHSETTTTAVAEKKDEDTEKSRASVEAVPHGKDDTVVEAEEDEEDDDDPIRTATAPELLANPGDNCAICLDTLEDDDDVRGLACGHAFHGACVDPWLTGRRACCPLCKADYYVPKPRPEGDVANDTLNSRSIASTWLGARTVPPRVLFPGMYNRDRSRDRGRHYQPRAATRNPHTSWRTRILTFRQPSSDTRSQTRSALPRASRTADHTPGGPGTGERQRRALPSFPNPFRRGRNNNATNNSVETTSPTPAQLEAGTR</sequence>
<reference evidence="5" key="1">
    <citation type="journal article" date="2020" name="Stud. Mycol.">
        <title>101 Dothideomycetes genomes: a test case for predicting lifestyles and emergence of pathogens.</title>
        <authorList>
            <person name="Haridas S."/>
            <person name="Albert R."/>
            <person name="Binder M."/>
            <person name="Bloem J."/>
            <person name="Labutti K."/>
            <person name="Salamov A."/>
            <person name="Andreopoulos B."/>
            <person name="Baker S."/>
            <person name="Barry K."/>
            <person name="Bills G."/>
            <person name="Bluhm B."/>
            <person name="Cannon C."/>
            <person name="Castanera R."/>
            <person name="Culley D."/>
            <person name="Daum C."/>
            <person name="Ezra D."/>
            <person name="Gonzalez J."/>
            <person name="Henrissat B."/>
            <person name="Kuo A."/>
            <person name="Liang C."/>
            <person name="Lipzen A."/>
            <person name="Lutzoni F."/>
            <person name="Magnuson J."/>
            <person name="Mondo S."/>
            <person name="Nolan M."/>
            <person name="Ohm R."/>
            <person name="Pangilinan J."/>
            <person name="Park H.-J."/>
            <person name="Ramirez L."/>
            <person name="Alfaro M."/>
            <person name="Sun H."/>
            <person name="Tritt A."/>
            <person name="Yoshinaga Y."/>
            <person name="Zwiers L.-H."/>
            <person name="Turgeon B."/>
            <person name="Goodwin S."/>
            <person name="Spatafora J."/>
            <person name="Crous P."/>
            <person name="Grigoriev I."/>
        </authorList>
    </citation>
    <scope>NUCLEOTIDE SEQUENCE</scope>
    <source>
        <strain evidence="5">CBS 113979</strain>
    </source>
</reference>
<feature type="compositionally biased region" description="Low complexity" evidence="2">
    <location>
        <begin position="1"/>
        <end position="20"/>
    </location>
</feature>
<feature type="compositionally biased region" description="Basic and acidic residues" evidence="2">
    <location>
        <begin position="195"/>
        <end position="219"/>
    </location>
</feature>
<feature type="compositionally biased region" description="Polar residues" evidence="2">
    <location>
        <begin position="422"/>
        <end position="434"/>
    </location>
</feature>
<dbReference type="FunFam" id="3.30.40.10:FF:000539">
    <property type="entry name" value="Ring finger domain protein"/>
    <property type="match status" value="1"/>
</dbReference>
<feature type="region of interest" description="Disordered" evidence="2">
    <location>
        <begin position="1"/>
        <end position="22"/>
    </location>
</feature>
<keyword evidence="1" id="KW-0479">Metal-binding</keyword>
<name>A0A6G1GKU1_9PEZI</name>
<dbReference type="Pfam" id="PF13639">
    <property type="entry name" value="zf-RING_2"/>
    <property type="match status" value="1"/>
</dbReference>
<dbReference type="SUPFAM" id="SSF57850">
    <property type="entry name" value="RING/U-box"/>
    <property type="match status" value="1"/>
</dbReference>
<accession>A0A6G1GKU1</accession>
<feature type="compositionally biased region" description="Polar residues" evidence="2">
    <location>
        <begin position="369"/>
        <end position="381"/>
    </location>
</feature>
<keyword evidence="3" id="KW-0472">Membrane</keyword>
<keyword evidence="3" id="KW-1133">Transmembrane helix</keyword>
<keyword evidence="3" id="KW-0812">Transmembrane</keyword>
<keyword evidence="1" id="KW-0863">Zinc-finger</keyword>
<organism evidence="5 6">
    <name type="scientific">Aulographum hederae CBS 113979</name>
    <dbReference type="NCBI Taxonomy" id="1176131"/>
    <lineage>
        <taxon>Eukaryota</taxon>
        <taxon>Fungi</taxon>
        <taxon>Dikarya</taxon>
        <taxon>Ascomycota</taxon>
        <taxon>Pezizomycotina</taxon>
        <taxon>Dothideomycetes</taxon>
        <taxon>Pleosporomycetidae</taxon>
        <taxon>Aulographales</taxon>
        <taxon>Aulographaceae</taxon>
    </lineage>
</organism>
<dbReference type="InterPro" id="IPR013083">
    <property type="entry name" value="Znf_RING/FYVE/PHD"/>
</dbReference>
<feature type="region of interest" description="Disordered" evidence="2">
    <location>
        <begin position="112"/>
        <end position="241"/>
    </location>
</feature>
<feature type="compositionally biased region" description="Polar residues" evidence="2">
    <location>
        <begin position="120"/>
        <end position="132"/>
    </location>
</feature>
<dbReference type="InterPro" id="IPR001841">
    <property type="entry name" value="Znf_RING"/>
</dbReference>
<evidence type="ECO:0000256" key="1">
    <source>
        <dbReference type="PROSITE-ProRule" id="PRU00175"/>
    </source>
</evidence>
<feature type="transmembrane region" description="Helical" evidence="3">
    <location>
        <begin position="28"/>
        <end position="53"/>
    </location>
</feature>
<evidence type="ECO:0000256" key="2">
    <source>
        <dbReference type="SAM" id="MobiDB-lite"/>
    </source>
</evidence>
<dbReference type="PANTHER" id="PTHR22765">
    <property type="entry name" value="RING FINGER AND PROTEASE ASSOCIATED DOMAIN-CONTAINING"/>
    <property type="match status" value="1"/>
</dbReference>
<feature type="region of interest" description="Disordered" evidence="2">
    <location>
        <begin position="66"/>
        <end position="85"/>
    </location>
</feature>
<dbReference type="Gene3D" id="3.30.40.10">
    <property type="entry name" value="Zinc/RING finger domain, C3HC4 (zinc finger)"/>
    <property type="match status" value="1"/>
</dbReference>
<protein>
    <recommendedName>
        <fullName evidence="4">RING-type domain-containing protein</fullName>
    </recommendedName>
</protein>
<keyword evidence="1" id="KW-0862">Zinc</keyword>
<feature type="region of interest" description="Disordered" evidence="2">
    <location>
        <begin position="332"/>
        <end position="442"/>
    </location>
</feature>
<proteinExistence type="predicted"/>
<dbReference type="AlphaFoldDB" id="A0A6G1GKU1"/>
<feature type="domain" description="RING-type" evidence="4">
    <location>
        <begin position="250"/>
        <end position="292"/>
    </location>
</feature>
<evidence type="ECO:0000259" key="4">
    <source>
        <dbReference type="PROSITE" id="PS50089"/>
    </source>
</evidence>
<dbReference type="PROSITE" id="PS50089">
    <property type="entry name" value="ZF_RING_2"/>
    <property type="match status" value="1"/>
</dbReference>
<dbReference type="OrthoDB" id="8062037at2759"/>
<feature type="compositionally biased region" description="Acidic residues" evidence="2">
    <location>
        <begin position="220"/>
        <end position="232"/>
    </location>
</feature>
<dbReference type="EMBL" id="ML977199">
    <property type="protein sequence ID" value="KAF1981434.1"/>
    <property type="molecule type" value="Genomic_DNA"/>
</dbReference>
<dbReference type="CDD" id="cd16473">
    <property type="entry name" value="RING-H2_RNF103"/>
    <property type="match status" value="1"/>
</dbReference>
<feature type="compositionally biased region" description="Polar residues" evidence="2">
    <location>
        <begin position="170"/>
        <end position="179"/>
    </location>
</feature>
<dbReference type="GO" id="GO:0061630">
    <property type="term" value="F:ubiquitin protein ligase activity"/>
    <property type="evidence" value="ECO:0007669"/>
    <property type="project" value="TreeGrafter"/>
</dbReference>
<dbReference type="SMART" id="SM00184">
    <property type="entry name" value="RING"/>
    <property type="match status" value="1"/>
</dbReference>
<keyword evidence="6" id="KW-1185">Reference proteome</keyword>
<dbReference type="Proteomes" id="UP000800041">
    <property type="component" value="Unassembled WGS sequence"/>
</dbReference>
<dbReference type="PANTHER" id="PTHR22765:SF434">
    <property type="entry name" value="GB|AAD18119.1-RELATED"/>
    <property type="match status" value="1"/>
</dbReference>
<evidence type="ECO:0000313" key="6">
    <source>
        <dbReference type="Proteomes" id="UP000800041"/>
    </source>
</evidence>
<dbReference type="GO" id="GO:0006511">
    <property type="term" value="P:ubiquitin-dependent protein catabolic process"/>
    <property type="evidence" value="ECO:0007669"/>
    <property type="project" value="TreeGrafter"/>
</dbReference>
<evidence type="ECO:0000313" key="5">
    <source>
        <dbReference type="EMBL" id="KAF1981434.1"/>
    </source>
</evidence>
<gene>
    <name evidence="5" type="ORF">K402DRAFT_415482</name>
</gene>
<feature type="compositionally biased region" description="Basic and acidic residues" evidence="2">
    <location>
        <begin position="140"/>
        <end position="152"/>
    </location>
</feature>
<dbReference type="InterPro" id="IPR051826">
    <property type="entry name" value="E3_ubiquitin-ligase_domain"/>
</dbReference>
<dbReference type="GO" id="GO:0005737">
    <property type="term" value="C:cytoplasm"/>
    <property type="evidence" value="ECO:0007669"/>
    <property type="project" value="TreeGrafter"/>
</dbReference>
<dbReference type="GO" id="GO:0008270">
    <property type="term" value="F:zinc ion binding"/>
    <property type="evidence" value="ECO:0007669"/>
    <property type="project" value="UniProtKB-KW"/>
</dbReference>